<comment type="caution">
    <text evidence="2">The sequence shown here is derived from an EMBL/GenBank/DDBJ whole genome shotgun (WGS) entry which is preliminary data.</text>
</comment>
<evidence type="ECO:0000313" key="3">
    <source>
        <dbReference type="Proteomes" id="UP001501867"/>
    </source>
</evidence>
<dbReference type="PANTHER" id="PTHR33498">
    <property type="entry name" value="TRANSPOSASE FOR INSERTION SEQUENCE ELEMENT IS1557"/>
    <property type="match status" value="1"/>
</dbReference>
<proteinExistence type="predicted"/>
<accession>A0ABP3F2Z2</accession>
<reference evidence="3" key="1">
    <citation type="journal article" date="2019" name="Int. J. Syst. Evol. Microbiol.">
        <title>The Global Catalogue of Microorganisms (GCM) 10K type strain sequencing project: providing services to taxonomists for standard genome sequencing and annotation.</title>
        <authorList>
            <consortium name="The Broad Institute Genomics Platform"/>
            <consortium name="The Broad Institute Genome Sequencing Center for Infectious Disease"/>
            <person name="Wu L."/>
            <person name="Ma J."/>
        </authorList>
    </citation>
    <scope>NUCLEOTIDE SEQUENCE [LARGE SCALE GENOMIC DNA]</scope>
    <source>
        <strain evidence="3">JCM 4505</strain>
    </source>
</reference>
<gene>
    <name evidence="2" type="ORF">GCM10010302_32410</name>
</gene>
<evidence type="ECO:0000259" key="1">
    <source>
        <dbReference type="Pfam" id="PF01610"/>
    </source>
</evidence>
<evidence type="ECO:0000313" key="2">
    <source>
        <dbReference type="EMBL" id="GAA0291352.1"/>
    </source>
</evidence>
<keyword evidence="3" id="KW-1185">Reference proteome</keyword>
<organism evidence="2 3">
    <name type="scientific">Streptomyces polychromogenes</name>
    <dbReference type="NCBI Taxonomy" id="67342"/>
    <lineage>
        <taxon>Bacteria</taxon>
        <taxon>Bacillati</taxon>
        <taxon>Actinomycetota</taxon>
        <taxon>Actinomycetes</taxon>
        <taxon>Kitasatosporales</taxon>
        <taxon>Streptomycetaceae</taxon>
        <taxon>Streptomyces</taxon>
    </lineage>
</organism>
<feature type="domain" description="Transposase IS204/IS1001/IS1096/IS1165 DDE" evidence="1">
    <location>
        <begin position="15"/>
        <end position="72"/>
    </location>
</feature>
<dbReference type="InterPro" id="IPR002560">
    <property type="entry name" value="Transposase_DDE"/>
</dbReference>
<dbReference type="InterPro" id="IPR047951">
    <property type="entry name" value="Transpos_ISL3"/>
</dbReference>
<dbReference type="Pfam" id="PF01610">
    <property type="entry name" value="DDE_Tnp_ISL3"/>
    <property type="match status" value="1"/>
</dbReference>
<protein>
    <recommendedName>
        <fullName evidence="1">Transposase IS204/IS1001/IS1096/IS1165 DDE domain-containing protein</fullName>
    </recommendedName>
</protein>
<dbReference type="EMBL" id="BAAABV010000015">
    <property type="protein sequence ID" value="GAA0291352.1"/>
    <property type="molecule type" value="Genomic_DNA"/>
</dbReference>
<dbReference type="PANTHER" id="PTHR33498:SF1">
    <property type="entry name" value="TRANSPOSASE FOR INSERTION SEQUENCE ELEMENT IS1557"/>
    <property type="match status" value="1"/>
</dbReference>
<dbReference type="Proteomes" id="UP001501867">
    <property type="component" value="Unassembled WGS sequence"/>
</dbReference>
<name>A0ABP3F2Z2_9ACTN</name>
<sequence>MRSFARMLTQLEGHRLPEWIEAASTADLPALQSFARHLERDLDAVVAGLSQPWNSGVVEGHVSRIKMLNVRCSAERDSSCYGSAPAAGHPTVG</sequence>